<protein>
    <submittedName>
        <fullName evidence="6">LysR family transcriptional regulator</fullName>
    </submittedName>
</protein>
<dbReference type="Gene3D" id="1.10.10.10">
    <property type="entry name" value="Winged helix-like DNA-binding domain superfamily/Winged helix DNA-binding domain"/>
    <property type="match status" value="1"/>
</dbReference>
<dbReference type="EMBL" id="JAAKGT010000001">
    <property type="protein sequence ID" value="NGM48617.1"/>
    <property type="molecule type" value="Genomic_DNA"/>
</dbReference>
<dbReference type="InterPro" id="IPR036390">
    <property type="entry name" value="WH_DNA-bd_sf"/>
</dbReference>
<evidence type="ECO:0000256" key="2">
    <source>
        <dbReference type="ARBA" id="ARBA00023015"/>
    </source>
</evidence>
<dbReference type="SUPFAM" id="SSF46785">
    <property type="entry name" value="Winged helix' DNA-binding domain"/>
    <property type="match status" value="1"/>
</dbReference>
<dbReference type="InterPro" id="IPR000847">
    <property type="entry name" value="LysR_HTH_N"/>
</dbReference>
<dbReference type="InterPro" id="IPR005119">
    <property type="entry name" value="LysR_subst-bd"/>
</dbReference>
<comment type="similarity">
    <text evidence="1">Belongs to the LysR transcriptional regulatory family.</text>
</comment>
<keyword evidence="4" id="KW-0804">Transcription</keyword>
<name>A0A6G4QT54_9CAUL</name>
<dbReference type="GO" id="GO:0003700">
    <property type="term" value="F:DNA-binding transcription factor activity"/>
    <property type="evidence" value="ECO:0007669"/>
    <property type="project" value="InterPro"/>
</dbReference>
<keyword evidence="3" id="KW-0238">DNA-binding</keyword>
<accession>A0A6G4QT54</accession>
<evidence type="ECO:0000256" key="3">
    <source>
        <dbReference type="ARBA" id="ARBA00023125"/>
    </source>
</evidence>
<dbReference type="Pfam" id="PF03466">
    <property type="entry name" value="LysR_substrate"/>
    <property type="match status" value="1"/>
</dbReference>
<dbReference type="InterPro" id="IPR036388">
    <property type="entry name" value="WH-like_DNA-bd_sf"/>
</dbReference>
<dbReference type="GO" id="GO:0003677">
    <property type="term" value="F:DNA binding"/>
    <property type="evidence" value="ECO:0007669"/>
    <property type="project" value="UniProtKB-KW"/>
</dbReference>
<evidence type="ECO:0000256" key="4">
    <source>
        <dbReference type="ARBA" id="ARBA00023163"/>
    </source>
</evidence>
<dbReference type="InterPro" id="IPR037402">
    <property type="entry name" value="YidZ_PBP2"/>
</dbReference>
<sequence length="300" mass="32113">MNLRGIDLNLLVVLDALLDEAHVTRAATRLALSQPATSSALDRCRHLFGDPLLERAGGAMKLTPKAEALRGPLRALLADVEAVISPPVQDLATLRRAVRLVMADHPAAMLAPALLADLAVSAPGIDLVIQPWHGATAALDSLARGDSDLAVSVFPAVDSAFRREQLLFETYVVAMRAGHPAAEGFDLERWLAWPHVLVSGRGETRGALDQALAAHGRERRVGVVVPSFGMAPPLLLATDLVAMLPRRCLPAQGREAFAVFEPPIAVEGFPLHMAWHARRDDDLAVRHVAALVRAHLAEAA</sequence>
<organism evidence="6">
    <name type="scientific">Caulobacter sp. 602-2</name>
    <dbReference type="NCBI Taxonomy" id="2710887"/>
    <lineage>
        <taxon>Bacteria</taxon>
        <taxon>Pseudomonadati</taxon>
        <taxon>Pseudomonadota</taxon>
        <taxon>Alphaproteobacteria</taxon>
        <taxon>Caulobacterales</taxon>
        <taxon>Caulobacteraceae</taxon>
        <taxon>Caulobacter</taxon>
    </lineage>
</organism>
<comment type="caution">
    <text evidence="6">The sequence shown here is derived from an EMBL/GenBank/DDBJ whole genome shotgun (WGS) entry which is preliminary data.</text>
</comment>
<proteinExistence type="inferred from homology"/>
<feature type="domain" description="HTH lysR-type" evidence="5">
    <location>
        <begin position="6"/>
        <end position="63"/>
    </location>
</feature>
<dbReference type="SUPFAM" id="SSF53850">
    <property type="entry name" value="Periplasmic binding protein-like II"/>
    <property type="match status" value="1"/>
</dbReference>
<dbReference type="Gene3D" id="3.40.190.10">
    <property type="entry name" value="Periplasmic binding protein-like II"/>
    <property type="match status" value="2"/>
</dbReference>
<dbReference type="PANTHER" id="PTHR30118">
    <property type="entry name" value="HTH-TYPE TRANSCRIPTIONAL REGULATOR LEUO-RELATED"/>
    <property type="match status" value="1"/>
</dbReference>
<dbReference type="RefSeq" id="WP_165256002.1">
    <property type="nucleotide sequence ID" value="NZ_JAAKGT010000001.1"/>
</dbReference>
<dbReference type="Pfam" id="PF00126">
    <property type="entry name" value="HTH_1"/>
    <property type="match status" value="1"/>
</dbReference>
<gene>
    <name evidence="6" type="ORF">G5B46_03240</name>
</gene>
<evidence type="ECO:0000313" key="6">
    <source>
        <dbReference type="EMBL" id="NGM48617.1"/>
    </source>
</evidence>
<keyword evidence="2" id="KW-0805">Transcription regulation</keyword>
<reference evidence="6" key="1">
    <citation type="submission" date="2020-02" db="EMBL/GenBank/DDBJ databases">
        <authorList>
            <person name="Gao J."/>
            <person name="Sun J."/>
        </authorList>
    </citation>
    <scope>NUCLEOTIDE SEQUENCE</scope>
    <source>
        <strain evidence="6">602-2</strain>
    </source>
</reference>
<dbReference type="AlphaFoldDB" id="A0A6G4QT54"/>
<dbReference type="InterPro" id="IPR050389">
    <property type="entry name" value="LysR-type_TF"/>
</dbReference>
<dbReference type="PANTHER" id="PTHR30118:SF15">
    <property type="entry name" value="TRANSCRIPTIONAL REGULATORY PROTEIN"/>
    <property type="match status" value="1"/>
</dbReference>
<evidence type="ECO:0000256" key="1">
    <source>
        <dbReference type="ARBA" id="ARBA00009437"/>
    </source>
</evidence>
<dbReference type="CDD" id="cd08417">
    <property type="entry name" value="PBP2_Nitroaromatics_like"/>
    <property type="match status" value="1"/>
</dbReference>
<dbReference type="PROSITE" id="PS50931">
    <property type="entry name" value="HTH_LYSR"/>
    <property type="match status" value="1"/>
</dbReference>
<evidence type="ECO:0000259" key="5">
    <source>
        <dbReference type="PROSITE" id="PS50931"/>
    </source>
</evidence>